<protein>
    <recommendedName>
        <fullName evidence="4">Helix-turn-helix DNA binding domain protein</fullName>
    </recommendedName>
</protein>
<name>A0A023W7Q9_9CAUD</name>
<reference evidence="2 3" key="1">
    <citation type="submission" date="2014-02" db="EMBL/GenBank/DDBJ databases">
        <authorList>
            <person name="Meadows H.N."/>
            <person name="Fisher J.N.B."/>
            <person name="Gardner A.V."/>
            <person name="Merrill B.D."/>
            <person name="Hartmann K.A."/>
            <person name="Bailey M.E."/>
            <person name="Beckstead A.P."/>
            <person name="Deus L.M."/>
            <person name="Earl A.S."/>
            <person name="Easter R.A."/>
            <person name="Gibby P.D."/>
            <person name="Graves K.A."/>
            <person name="Ayer P.A."/>
            <person name="Heiner M.E."/>
            <person name="Herring J.A."/>
            <person name="Jaen A.D."/>
            <person name="Liu J.E."/>
            <person name="Manci A.M."/>
            <person name="Nielsen D.A."/>
            <person name="Paz H.C."/>
            <person name="Sabin N.R."/>
            <person name="Solomon M.B."/>
            <person name="Sutter R.A."/>
            <person name="Wake B.N."/>
            <person name="Willyerd H.J."/>
            <person name="Zimmerman L.J."/>
            <person name="Breakwell D.P."/>
            <person name="Burnett S.H."/>
            <person name="Grose J.H."/>
            <person name="Bradley K.W."/>
            <person name="Clarke D.Q."/>
            <person name="Lewis M.F."/>
            <person name="Barker L.P."/>
            <person name="Bailey C."/>
            <person name="Asai D.J."/>
            <person name="Garber M.L."/>
            <person name="Bowman C.A."/>
            <person name="Russell D.A."/>
            <person name="Pope W.H."/>
            <person name="Jacobs-Sera D."/>
            <person name="Hendrix R.W."/>
            <person name="Hatfull G.F."/>
        </authorList>
    </citation>
    <scope>NUCLEOTIDE SEQUENCE [LARGE SCALE GENOMIC DNA]</scope>
</reference>
<keyword evidence="3" id="KW-1185">Reference proteome</keyword>
<evidence type="ECO:0008006" key="4">
    <source>
        <dbReference type="Google" id="ProtNLM"/>
    </source>
</evidence>
<dbReference type="OrthoDB" id="8197at10239"/>
<organism evidence="2 3">
    <name type="scientific">Mycobacterium phage Phantastic</name>
    <dbReference type="NCBI Taxonomy" id="1486426"/>
    <lineage>
        <taxon>Viruses</taxon>
        <taxon>Duplodnaviria</taxon>
        <taxon>Heunggongvirae</taxon>
        <taxon>Uroviricota</taxon>
        <taxon>Caudoviricetes</taxon>
        <taxon>Veracruzvirus</taxon>
        <taxon>Veracruzvirus phantastic</taxon>
    </lineage>
</organism>
<sequence length="225" mass="24972">MTSLNDLLPVIKRAARSVELQWPGVVERDDIEQSIYVRLLESEGSLAKVLAMDAKAQYRAILGIGHQIASQERTDYAHYKGSYRYSVAEVKGLLKSGALKGLELDPDVQRPTDEDGGGGGVGGESKPPVKDSVLDLRKALNALEERNIAYHDAVVKRYLFDEPPTLQVEKNDLNRGTTALTEEMNRIHRTDYVTRDDGPGTRQVRTNLQLINSSHTDLTGEEVDE</sequence>
<evidence type="ECO:0000256" key="1">
    <source>
        <dbReference type="SAM" id="MobiDB-lite"/>
    </source>
</evidence>
<evidence type="ECO:0000313" key="2">
    <source>
        <dbReference type="EMBL" id="AHY27118.1"/>
    </source>
</evidence>
<proteinExistence type="predicted"/>
<gene>
    <name evidence="2" type="primary">55</name>
    <name evidence="2" type="ORF">PBI_PHANTASTIC_55</name>
</gene>
<dbReference type="KEGG" id="vg:19488244"/>
<feature type="region of interest" description="Disordered" evidence="1">
    <location>
        <begin position="104"/>
        <end position="130"/>
    </location>
</feature>
<dbReference type="InterPro" id="IPR057899">
    <property type="entry name" value="Gp53"/>
</dbReference>
<dbReference type="EMBL" id="KJ510415">
    <property type="protein sequence ID" value="AHY27118.1"/>
    <property type="molecule type" value="Genomic_DNA"/>
</dbReference>
<accession>A0A023W7Q9</accession>
<evidence type="ECO:0000313" key="3">
    <source>
        <dbReference type="Proteomes" id="UP000024443"/>
    </source>
</evidence>
<dbReference type="RefSeq" id="YP_009032540.1">
    <property type="nucleotide sequence ID" value="NC_024148.1"/>
</dbReference>
<dbReference type="Pfam" id="PF25684">
    <property type="entry name" value="Mycobacteriophage_Gp53"/>
    <property type="match status" value="2"/>
</dbReference>
<dbReference type="Proteomes" id="UP000024443">
    <property type="component" value="Segment"/>
</dbReference>
<dbReference type="GeneID" id="19488244"/>